<dbReference type="InterPro" id="IPR036271">
    <property type="entry name" value="Tet_transcr_reg_TetR-rel_C_sf"/>
</dbReference>
<dbReference type="Gene3D" id="1.10.10.60">
    <property type="entry name" value="Homeodomain-like"/>
    <property type="match status" value="1"/>
</dbReference>
<keyword evidence="1" id="KW-0805">Transcription regulation</keyword>
<evidence type="ECO:0000256" key="2">
    <source>
        <dbReference type="ARBA" id="ARBA00023125"/>
    </source>
</evidence>
<gene>
    <name evidence="7" type="ORF">BS297_21130</name>
</gene>
<dbReference type="OMA" id="RNELHIR"/>
<evidence type="ECO:0000256" key="4">
    <source>
        <dbReference type="PROSITE-ProRule" id="PRU00335"/>
    </source>
</evidence>
<feature type="domain" description="HTH tetR-type" evidence="6">
    <location>
        <begin position="22"/>
        <end position="82"/>
    </location>
</feature>
<protein>
    <recommendedName>
        <fullName evidence="6">HTH tetR-type domain-containing protein</fullName>
    </recommendedName>
</protein>
<dbReference type="SUPFAM" id="SSF48498">
    <property type="entry name" value="Tetracyclin repressor-like, C-terminal domain"/>
    <property type="match status" value="1"/>
</dbReference>
<comment type="caution">
    <text evidence="7">The sequence shown here is derived from an EMBL/GenBank/DDBJ whole genome shotgun (WGS) entry which is preliminary data.</text>
</comment>
<dbReference type="Pfam" id="PF16859">
    <property type="entry name" value="TetR_C_11"/>
    <property type="match status" value="1"/>
</dbReference>
<feature type="DNA-binding region" description="H-T-H motif" evidence="4">
    <location>
        <begin position="45"/>
        <end position="64"/>
    </location>
</feature>
<evidence type="ECO:0000256" key="5">
    <source>
        <dbReference type="SAM" id="MobiDB-lite"/>
    </source>
</evidence>
<dbReference type="PROSITE" id="PS50977">
    <property type="entry name" value="HTH_TETR_2"/>
    <property type="match status" value="1"/>
</dbReference>
<dbReference type="EMBL" id="MRBO01000569">
    <property type="protein sequence ID" value="KAB2583345.1"/>
    <property type="molecule type" value="Genomic_DNA"/>
</dbReference>
<dbReference type="InterPro" id="IPR011075">
    <property type="entry name" value="TetR_C"/>
</dbReference>
<dbReference type="Gene3D" id="1.10.357.10">
    <property type="entry name" value="Tetracycline Repressor, domain 2"/>
    <property type="match status" value="1"/>
</dbReference>
<accession>A0A5N5DYX9</accession>
<evidence type="ECO:0000256" key="3">
    <source>
        <dbReference type="ARBA" id="ARBA00023163"/>
    </source>
</evidence>
<dbReference type="AlphaFoldDB" id="A0A5N5DYX9"/>
<evidence type="ECO:0000259" key="6">
    <source>
        <dbReference type="PROSITE" id="PS50977"/>
    </source>
</evidence>
<evidence type="ECO:0000313" key="7">
    <source>
        <dbReference type="EMBL" id="KAB2583345.1"/>
    </source>
</evidence>
<dbReference type="GO" id="GO:0000976">
    <property type="term" value="F:transcription cis-regulatory region binding"/>
    <property type="evidence" value="ECO:0007669"/>
    <property type="project" value="TreeGrafter"/>
</dbReference>
<dbReference type="PANTHER" id="PTHR30055:SF148">
    <property type="entry name" value="TETR-FAMILY TRANSCRIPTIONAL REGULATOR"/>
    <property type="match status" value="1"/>
</dbReference>
<evidence type="ECO:0000313" key="8">
    <source>
        <dbReference type="Proteomes" id="UP000325576"/>
    </source>
</evidence>
<feature type="region of interest" description="Disordered" evidence="5">
    <location>
        <begin position="1"/>
        <end position="24"/>
    </location>
</feature>
<dbReference type="SUPFAM" id="SSF46689">
    <property type="entry name" value="Homeodomain-like"/>
    <property type="match status" value="1"/>
</dbReference>
<evidence type="ECO:0000256" key="1">
    <source>
        <dbReference type="ARBA" id="ARBA00023015"/>
    </source>
</evidence>
<dbReference type="InterPro" id="IPR050109">
    <property type="entry name" value="HTH-type_TetR-like_transc_reg"/>
</dbReference>
<keyword evidence="2 4" id="KW-0238">DNA-binding</keyword>
<proteinExistence type="predicted"/>
<keyword evidence="3" id="KW-0804">Transcription</keyword>
<dbReference type="GO" id="GO:0003700">
    <property type="term" value="F:DNA-binding transcription factor activity"/>
    <property type="evidence" value="ECO:0007669"/>
    <property type="project" value="TreeGrafter"/>
</dbReference>
<dbReference type="InterPro" id="IPR001647">
    <property type="entry name" value="HTH_TetR"/>
</dbReference>
<dbReference type="PRINTS" id="PR00455">
    <property type="entry name" value="HTHTETR"/>
</dbReference>
<dbReference type="Proteomes" id="UP000325576">
    <property type="component" value="Unassembled WGS sequence"/>
</dbReference>
<dbReference type="InterPro" id="IPR009057">
    <property type="entry name" value="Homeodomain-like_sf"/>
</dbReference>
<dbReference type="Pfam" id="PF00440">
    <property type="entry name" value="TetR_N"/>
    <property type="match status" value="1"/>
</dbReference>
<dbReference type="PANTHER" id="PTHR30055">
    <property type="entry name" value="HTH-TYPE TRANSCRIPTIONAL REGULATOR RUTR"/>
    <property type="match status" value="1"/>
</dbReference>
<reference evidence="7 8" key="1">
    <citation type="journal article" date="2017" name="Poromechanics V (2013)">
        <title>Genomic Characterization of the Arsenic-Tolerant Actinobacterium, &lt;i&gt;Rhodococcus erythropolis&lt;/i&gt; S43.</title>
        <authorList>
            <person name="Retamal-Morales G."/>
            <person name="Mehnert M."/>
            <person name="Schwabe R."/>
            <person name="Tischler D."/>
            <person name="Schloemann M."/>
            <person name="Levican G.J."/>
        </authorList>
    </citation>
    <scope>NUCLEOTIDE SEQUENCE [LARGE SCALE GENOMIC DNA]</scope>
    <source>
        <strain evidence="7 8">S43</strain>
    </source>
</reference>
<organism evidence="7 8">
    <name type="scientific">Rhodococcus erythropolis</name>
    <name type="common">Arthrobacter picolinophilus</name>
    <dbReference type="NCBI Taxonomy" id="1833"/>
    <lineage>
        <taxon>Bacteria</taxon>
        <taxon>Bacillati</taxon>
        <taxon>Actinomycetota</taxon>
        <taxon>Actinomycetes</taxon>
        <taxon>Mycobacteriales</taxon>
        <taxon>Nocardiaceae</taxon>
        <taxon>Rhodococcus</taxon>
        <taxon>Rhodococcus erythropolis group</taxon>
    </lineage>
</organism>
<sequence>MFRGSGDAETGLLTPPSGARSEAAHEKALRSAEALLKSGGMKAATIDAISEQSGVSKVTLYRHWPSRQAIAAEAFGVLMARHLTFPETDSAQADLNDYLGDIGKFYRGPLGSIFAELVGACANDPTTAAYFRTFFLDERRRGFAALIRRCVDSGYFREDIDTEEAIDLFFGPLIYRMLVGHAGIDDNTVRSIIDHAVRGLRSGA</sequence>
<name>A0A5N5DYX9_RHOER</name>